<evidence type="ECO:0000259" key="3">
    <source>
        <dbReference type="Pfam" id="PF00155"/>
    </source>
</evidence>
<dbReference type="InterPro" id="IPR004839">
    <property type="entry name" value="Aminotransferase_I/II_large"/>
</dbReference>
<dbReference type="SUPFAM" id="SSF53383">
    <property type="entry name" value="PLP-dependent transferases"/>
    <property type="match status" value="1"/>
</dbReference>
<evidence type="ECO:0000313" key="4">
    <source>
        <dbReference type="EMBL" id="QDO94406.1"/>
    </source>
</evidence>
<dbReference type="GO" id="GO:0008483">
    <property type="term" value="F:transaminase activity"/>
    <property type="evidence" value="ECO:0007669"/>
    <property type="project" value="UniProtKB-KW"/>
</dbReference>
<accession>A0A516GSB8</accession>
<dbReference type="EMBL" id="CP041637">
    <property type="protein sequence ID" value="QDO94406.1"/>
    <property type="molecule type" value="Genomic_DNA"/>
</dbReference>
<name>A0A516GSB8_9FLAO</name>
<evidence type="ECO:0000256" key="2">
    <source>
        <dbReference type="ARBA" id="ARBA00022898"/>
    </source>
</evidence>
<keyword evidence="2" id="KW-0663">Pyridoxal phosphate</keyword>
<evidence type="ECO:0000313" key="5">
    <source>
        <dbReference type="Proteomes" id="UP000319209"/>
    </source>
</evidence>
<dbReference type="GO" id="GO:0030170">
    <property type="term" value="F:pyridoxal phosphate binding"/>
    <property type="evidence" value="ECO:0007669"/>
    <property type="project" value="InterPro"/>
</dbReference>
<dbReference type="PANTHER" id="PTHR42885">
    <property type="entry name" value="HISTIDINOL-PHOSPHATE AMINOTRANSFERASE-RELATED"/>
    <property type="match status" value="1"/>
</dbReference>
<protein>
    <submittedName>
        <fullName evidence="4">Aminotransferase class I/II-fold pyridoxal phosphate-dependent enzyme</fullName>
    </submittedName>
</protein>
<dbReference type="Gene3D" id="3.40.640.10">
    <property type="entry name" value="Type I PLP-dependent aspartate aminotransferase-like (Major domain)"/>
    <property type="match status" value="1"/>
</dbReference>
<organism evidence="4 5">
    <name type="scientific">Formosa sediminum</name>
    <dbReference type="NCBI Taxonomy" id="2594004"/>
    <lineage>
        <taxon>Bacteria</taxon>
        <taxon>Pseudomonadati</taxon>
        <taxon>Bacteroidota</taxon>
        <taxon>Flavobacteriia</taxon>
        <taxon>Flavobacteriales</taxon>
        <taxon>Flavobacteriaceae</taxon>
        <taxon>Formosa</taxon>
    </lineage>
</organism>
<dbReference type="AlphaFoldDB" id="A0A516GSB8"/>
<dbReference type="InterPro" id="IPR015421">
    <property type="entry name" value="PyrdxlP-dep_Trfase_major"/>
</dbReference>
<dbReference type="Proteomes" id="UP000319209">
    <property type="component" value="Chromosome"/>
</dbReference>
<proteinExistence type="predicted"/>
<dbReference type="Gene3D" id="3.90.1150.10">
    <property type="entry name" value="Aspartate Aminotransferase, domain 1"/>
    <property type="match status" value="1"/>
</dbReference>
<dbReference type="CDD" id="cd00609">
    <property type="entry name" value="AAT_like"/>
    <property type="match status" value="1"/>
</dbReference>
<dbReference type="OrthoDB" id="9813612at2"/>
<reference evidence="4 5" key="1">
    <citation type="submission" date="2019-07" db="EMBL/GenBank/DDBJ databases">
        <title>Genome sequencing for Formosa sp. PS13.</title>
        <authorList>
            <person name="Park S.-J."/>
        </authorList>
    </citation>
    <scope>NUCLEOTIDE SEQUENCE [LARGE SCALE GENOMIC DNA]</scope>
    <source>
        <strain evidence="4 5">PS13</strain>
    </source>
</reference>
<dbReference type="KEGG" id="fop:FNB79_10680"/>
<keyword evidence="4" id="KW-0808">Transferase</keyword>
<comment type="cofactor">
    <cofactor evidence="1">
        <name>pyridoxal 5'-phosphate</name>
        <dbReference type="ChEBI" id="CHEBI:597326"/>
    </cofactor>
</comment>
<evidence type="ECO:0000256" key="1">
    <source>
        <dbReference type="ARBA" id="ARBA00001933"/>
    </source>
</evidence>
<feature type="domain" description="Aminotransferase class I/classII large" evidence="3">
    <location>
        <begin position="17"/>
        <end position="323"/>
    </location>
</feature>
<dbReference type="RefSeq" id="WP_143381291.1">
    <property type="nucleotide sequence ID" value="NZ_CP041637.1"/>
</dbReference>
<dbReference type="InterPro" id="IPR015424">
    <property type="entry name" value="PyrdxlP-dep_Trfase"/>
</dbReference>
<keyword evidence="5" id="KW-1185">Reference proteome</keyword>
<dbReference type="InterPro" id="IPR015422">
    <property type="entry name" value="PyrdxlP-dep_Trfase_small"/>
</dbReference>
<dbReference type="Pfam" id="PF00155">
    <property type="entry name" value="Aminotran_1_2"/>
    <property type="match status" value="1"/>
</dbReference>
<sequence>MLNGHGDDLHLIEVEIKHNFSSNVYYKGCPKTLLDEVSRCVNQIQSYPSPTANELNELAAKKFQLKSNQFLFTNGATEAFYLIAQLFSNKKAAIVAPTFAEYEDACKIFHLDYELINVAELQNTNANLVFICNPNNPNGNVLFKAELEYLFQEKPNTIFVIDEAYIEFTTSIESIVSLTSKYNNLIIVRSLTKTFTIPGLRLGYVISDASLIAKLLTLKMPWSVNLLAIKAGEYIFKNYDKLQFNVSELLEETAVFKKQLSKLNGIRVCESDTSYFLIELFDKPANELKHYLIKEHQILVRDATNFNKLEGEYVRLSTQSKDANNSLIQILKAWI</sequence>
<keyword evidence="4" id="KW-0032">Aminotransferase</keyword>
<dbReference type="PANTHER" id="PTHR42885:SF1">
    <property type="entry name" value="THREONINE-PHOSPHATE DECARBOXYLASE"/>
    <property type="match status" value="1"/>
</dbReference>
<gene>
    <name evidence="4" type="ORF">FNB79_10680</name>
</gene>